<organism evidence="3 4">
    <name type="scientific">Megasphaera stantonii</name>
    <dbReference type="NCBI Taxonomy" id="2144175"/>
    <lineage>
        <taxon>Bacteria</taxon>
        <taxon>Bacillati</taxon>
        <taxon>Bacillota</taxon>
        <taxon>Negativicutes</taxon>
        <taxon>Veillonellales</taxon>
        <taxon>Veillonellaceae</taxon>
        <taxon>Megasphaera</taxon>
    </lineage>
</organism>
<gene>
    <name evidence="3" type="ORF">DKB62_09940</name>
</gene>
<feature type="coiled-coil region" evidence="1">
    <location>
        <begin position="200"/>
        <end position="245"/>
    </location>
</feature>
<feature type="region of interest" description="Disordered" evidence="2">
    <location>
        <begin position="309"/>
        <end position="341"/>
    </location>
</feature>
<dbReference type="OrthoDB" id="9813763at2"/>
<dbReference type="EMBL" id="CP029462">
    <property type="protein sequence ID" value="AXL21856.1"/>
    <property type="molecule type" value="Genomic_DNA"/>
</dbReference>
<dbReference type="AlphaFoldDB" id="A0A346B163"/>
<name>A0A346B163_9FIRM</name>
<dbReference type="Proteomes" id="UP000254337">
    <property type="component" value="Chromosome"/>
</dbReference>
<evidence type="ECO:0000313" key="4">
    <source>
        <dbReference type="Proteomes" id="UP000254337"/>
    </source>
</evidence>
<dbReference type="RefSeq" id="WP_107196332.1">
    <property type="nucleotide sequence ID" value="NZ_CP029462.1"/>
</dbReference>
<evidence type="ECO:0000256" key="2">
    <source>
        <dbReference type="SAM" id="MobiDB-lite"/>
    </source>
</evidence>
<keyword evidence="4" id="KW-1185">Reference proteome</keyword>
<evidence type="ECO:0000313" key="3">
    <source>
        <dbReference type="EMBL" id="AXL21856.1"/>
    </source>
</evidence>
<proteinExistence type="predicted"/>
<keyword evidence="1" id="KW-0175">Coiled coil</keyword>
<protein>
    <submittedName>
        <fullName evidence="3">DUF2213 domain-containing protein</fullName>
    </submittedName>
</protein>
<dbReference type="Pfam" id="PF09979">
    <property type="entry name" value="DUF2213"/>
    <property type="match status" value="1"/>
</dbReference>
<reference evidence="3 4" key="1">
    <citation type="submission" date="2018-05" db="EMBL/GenBank/DDBJ databases">
        <title>Complete genome sequence of Megasphaera sp. AJH120T, isolated from the ceca of a chicken.</title>
        <authorList>
            <person name="Maki J."/>
            <person name="Looft T."/>
        </authorList>
    </citation>
    <scope>NUCLEOTIDE SEQUENCE [LARGE SCALE GENOMIC DNA]</scope>
    <source>
        <strain evidence="3 4">AJH120</strain>
    </source>
</reference>
<evidence type="ECO:0000256" key="1">
    <source>
        <dbReference type="SAM" id="Coils"/>
    </source>
</evidence>
<dbReference type="PIRSF" id="PIRSF029215">
    <property type="entry name" value="UCP029215"/>
    <property type="match status" value="1"/>
</dbReference>
<dbReference type="KEGG" id="meg:DKB62_09940"/>
<sequence>MLRYDRFELKATKTDEGFIRDTPVIGRTGLMTYYNHDGTKRIEYRPPEEAFNADSLNSLLGKPVTVGHKAMVSAANAAAVQPIGSVLSAGRQDGNNIVADMVIYNLPTNARELSCGYKLDLDETPGTTPDGQHYDAVQRNIRYNHVAVVAKGRAGVARLNMDGDQIDEEDEGGDTQMNMTKVRTDSGIEYDAAPEVKVYIEKLLQERNDSKTAMDKLQAKYDAAISDLDKEKKAHKDAMEQKDKEFTAAVKERVDMLEVAKNHNIDKADTMSNADIKKAVIKAVHGDSVNMDGKSDDYIDAMFDMAKQSQQKRQDGMARQRQTVLRGDGSQGKQKEDHVDEYDVNAAMAKLREDEANAWSKPV</sequence>
<accession>A0A346B163</accession>
<dbReference type="InterPro" id="IPR016913">
    <property type="entry name" value="UCP029215"/>
</dbReference>